<sequence length="313" mass="35213">MKKRNQITLVFSFLFVSTFLFSQNERLIIGRTTGKLLIEKKAPIRTFGFTNSLSGQVTLPGSEIDMKVGDSINIDFWNISQGNPVSLYCRDIEFVQRTAENEVMTKKEPVHHMEHGFYSFVAQKAGTYLYYSPENYPFNLQAGMFGVIIIRPKETDALPAKALAEVLWCSTEIDPKWHTDAIMGTAYDTSNKPVVLPDFKPQYFLINGKIATKNKGVQVLANKKEAVLLRLVNAGLYGNEIQFPPQAKVKLISGNEKNLTTFSGSCKVQLPPGECMELEVFLENVSDQEKIGYHFIDPVSKKISYNAGIPVFY</sequence>
<dbReference type="Gene3D" id="2.60.40.420">
    <property type="entry name" value="Cupredoxins - blue copper proteins"/>
    <property type="match status" value="1"/>
</dbReference>
<dbReference type="SUPFAM" id="SSF49503">
    <property type="entry name" value="Cupredoxins"/>
    <property type="match status" value="1"/>
</dbReference>
<organism evidence="2 3">
    <name type="scientific">Flavobacterium circumlabens</name>
    <dbReference type="NCBI Taxonomy" id="2133765"/>
    <lineage>
        <taxon>Bacteria</taxon>
        <taxon>Pseudomonadati</taxon>
        <taxon>Bacteroidota</taxon>
        <taxon>Flavobacteriia</taxon>
        <taxon>Flavobacteriales</taxon>
        <taxon>Flavobacteriaceae</taxon>
        <taxon>Flavobacterium</taxon>
    </lineage>
</organism>
<dbReference type="InterPro" id="IPR008972">
    <property type="entry name" value="Cupredoxin"/>
</dbReference>
<evidence type="ECO:0000259" key="1">
    <source>
        <dbReference type="Pfam" id="PF07732"/>
    </source>
</evidence>
<dbReference type="Proteomes" id="UP000295270">
    <property type="component" value="Unassembled WGS sequence"/>
</dbReference>
<proteinExistence type="predicted"/>
<dbReference type="RefSeq" id="WP_238698683.1">
    <property type="nucleotide sequence ID" value="NZ_QWDN01000003.1"/>
</dbReference>
<dbReference type="EMBL" id="SLWA01000003">
    <property type="protein sequence ID" value="TCN58748.1"/>
    <property type="molecule type" value="Genomic_DNA"/>
</dbReference>
<name>A0ABY2AZK7_9FLAO</name>
<reference evidence="2 3" key="1">
    <citation type="journal article" date="2015" name="Stand. Genomic Sci.">
        <title>Genomic Encyclopedia of Bacterial and Archaeal Type Strains, Phase III: the genomes of soil and plant-associated and newly described type strains.</title>
        <authorList>
            <person name="Whitman W.B."/>
            <person name="Woyke T."/>
            <person name="Klenk H.P."/>
            <person name="Zhou Y."/>
            <person name="Lilburn T.G."/>
            <person name="Beck B.J."/>
            <person name="De Vos P."/>
            <person name="Vandamme P."/>
            <person name="Eisen J.A."/>
            <person name="Garrity G."/>
            <person name="Hugenholtz P."/>
            <person name="Kyrpides N.C."/>
        </authorList>
    </citation>
    <scope>NUCLEOTIDE SEQUENCE [LARGE SCALE GENOMIC DNA]</scope>
    <source>
        <strain evidence="2 3">P5626</strain>
    </source>
</reference>
<evidence type="ECO:0000313" key="3">
    <source>
        <dbReference type="Proteomes" id="UP000295270"/>
    </source>
</evidence>
<evidence type="ECO:0000313" key="2">
    <source>
        <dbReference type="EMBL" id="TCN58748.1"/>
    </source>
</evidence>
<dbReference type="Pfam" id="PF07732">
    <property type="entry name" value="Cu-oxidase_3"/>
    <property type="match status" value="1"/>
</dbReference>
<gene>
    <name evidence="2" type="ORF">EV142_103188</name>
</gene>
<keyword evidence="3" id="KW-1185">Reference proteome</keyword>
<feature type="domain" description="Plastocyanin-like" evidence="1">
    <location>
        <begin position="58"/>
        <end position="154"/>
    </location>
</feature>
<comment type="caution">
    <text evidence="2">The sequence shown here is derived from an EMBL/GenBank/DDBJ whole genome shotgun (WGS) entry which is preliminary data.</text>
</comment>
<dbReference type="InterPro" id="IPR011707">
    <property type="entry name" value="Cu-oxidase-like_N"/>
</dbReference>
<protein>
    <submittedName>
        <fullName evidence="2">Multicopper oxidase</fullName>
    </submittedName>
</protein>
<accession>A0ABY2AZK7</accession>